<dbReference type="PROSITE" id="PS50283">
    <property type="entry name" value="NA_SOLUT_SYMP_3"/>
    <property type="match status" value="1"/>
</dbReference>
<dbReference type="InterPro" id="IPR038377">
    <property type="entry name" value="Na/Glc_symporter_sf"/>
</dbReference>
<evidence type="ECO:0000256" key="2">
    <source>
        <dbReference type="ARBA" id="ARBA00006434"/>
    </source>
</evidence>
<keyword evidence="11" id="KW-0325">Glycoprotein</keyword>
<dbReference type="GO" id="GO:0005886">
    <property type="term" value="C:plasma membrane"/>
    <property type="evidence" value="ECO:0007669"/>
    <property type="project" value="TreeGrafter"/>
</dbReference>
<protein>
    <recommendedName>
        <fullName evidence="15">Sodium:solute symporter</fullName>
    </recommendedName>
</protein>
<comment type="caution">
    <text evidence="14">The sequence shown here is derived from an EMBL/GenBank/DDBJ whole genome shotgun (WGS) entry which is preliminary data.</text>
</comment>
<dbReference type="Pfam" id="PF00474">
    <property type="entry name" value="SSF"/>
    <property type="match status" value="1"/>
</dbReference>
<evidence type="ECO:0000256" key="3">
    <source>
        <dbReference type="ARBA" id="ARBA00022448"/>
    </source>
</evidence>
<keyword evidence="6" id="KW-0530">Neurotransmitter biosynthesis</keyword>
<keyword evidence="4 13" id="KW-0812">Transmembrane</keyword>
<evidence type="ECO:0000256" key="5">
    <source>
        <dbReference type="ARBA" id="ARBA00022847"/>
    </source>
</evidence>
<evidence type="ECO:0000256" key="10">
    <source>
        <dbReference type="ARBA" id="ARBA00023136"/>
    </source>
</evidence>
<evidence type="ECO:0000256" key="11">
    <source>
        <dbReference type="ARBA" id="ARBA00023180"/>
    </source>
</evidence>
<keyword evidence="10 13" id="KW-0472">Membrane</keyword>
<evidence type="ECO:0008006" key="15">
    <source>
        <dbReference type="Google" id="ProtNLM"/>
    </source>
</evidence>
<evidence type="ECO:0000256" key="9">
    <source>
        <dbReference type="ARBA" id="ARBA00023065"/>
    </source>
</evidence>
<keyword evidence="5" id="KW-0769">Symport</keyword>
<evidence type="ECO:0000256" key="12">
    <source>
        <dbReference type="ARBA" id="ARBA00023201"/>
    </source>
</evidence>
<name>A0A0F9A726_9ZZZZ</name>
<feature type="transmembrane region" description="Helical" evidence="13">
    <location>
        <begin position="44"/>
        <end position="63"/>
    </location>
</feature>
<dbReference type="GO" id="GO:0008292">
    <property type="term" value="P:acetylcholine biosynthetic process"/>
    <property type="evidence" value="ECO:0007669"/>
    <property type="project" value="TreeGrafter"/>
</dbReference>
<keyword evidence="7 13" id="KW-1133">Transmembrane helix</keyword>
<dbReference type="CDD" id="cd11474">
    <property type="entry name" value="SLC5sbd_CHT"/>
    <property type="match status" value="1"/>
</dbReference>
<comment type="subcellular location">
    <subcellularLocation>
        <location evidence="1">Membrane</location>
        <topology evidence="1">Multi-pass membrane protein</topology>
    </subcellularLocation>
</comment>
<evidence type="ECO:0000256" key="1">
    <source>
        <dbReference type="ARBA" id="ARBA00004141"/>
    </source>
</evidence>
<keyword evidence="3" id="KW-0813">Transport</keyword>
<reference evidence="14" key="1">
    <citation type="journal article" date="2015" name="Nature">
        <title>Complex archaea that bridge the gap between prokaryotes and eukaryotes.</title>
        <authorList>
            <person name="Spang A."/>
            <person name="Saw J.H."/>
            <person name="Jorgensen S.L."/>
            <person name="Zaremba-Niedzwiedzka K."/>
            <person name="Martijn J."/>
            <person name="Lind A.E."/>
            <person name="van Eijk R."/>
            <person name="Schleper C."/>
            <person name="Guy L."/>
            <person name="Ettema T.J."/>
        </authorList>
    </citation>
    <scope>NUCLEOTIDE SEQUENCE</scope>
</reference>
<dbReference type="EMBL" id="LAZR01044191">
    <property type="protein sequence ID" value="KKL05260.1"/>
    <property type="molecule type" value="Genomic_DNA"/>
</dbReference>
<dbReference type="AlphaFoldDB" id="A0A0F9A726"/>
<feature type="non-terminal residue" evidence="14">
    <location>
        <position position="397"/>
    </location>
</feature>
<feature type="transmembrane region" description="Helical" evidence="13">
    <location>
        <begin position="369"/>
        <end position="392"/>
    </location>
</feature>
<proteinExistence type="inferred from homology"/>
<keyword evidence="12" id="KW-0739">Sodium transport</keyword>
<feature type="transmembrane region" description="Helical" evidence="13">
    <location>
        <begin position="225"/>
        <end position="243"/>
    </location>
</feature>
<feature type="transmembrane region" description="Helical" evidence="13">
    <location>
        <begin position="186"/>
        <end position="205"/>
    </location>
</feature>
<feature type="transmembrane region" description="Helical" evidence="13">
    <location>
        <begin position="315"/>
        <end position="348"/>
    </location>
</feature>
<dbReference type="PANTHER" id="PTHR45897">
    <property type="entry name" value="HIGH-AFFINITY CHOLINE TRANSPORTER 1"/>
    <property type="match status" value="1"/>
</dbReference>
<feature type="transmembrane region" description="Helical" evidence="13">
    <location>
        <begin position="6"/>
        <end position="23"/>
    </location>
</feature>
<evidence type="ECO:0000313" key="14">
    <source>
        <dbReference type="EMBL" id="KKL05260.1"/>
    </source>
</evidence>
<feature type="transmembrane region" description="Helical" evidence="13">
    <location>
        <begin position="75"/>
        <end position="96"/>
    </location>
</feature>
<keyword evidence="8" id="KW-0915">Sodium</keyword>
<sequence>MSAQLTCIAVFYLLIFVVGVYAARRYSKDETPQDLLLAGRRVPLLVGIFTLTATWVGGGYINGTAEAVYSPELGLIWAQAPWCYALSLVFGGLFFAGRMRRLGFTTLLDPFEVRYGKQVAAGLFLPAQLSEIFWCAAVLVALGTTFGTILDFDVRTSILISAAVAVGYTALGGLRSVAYTDVLQLLCILIGLGIAVPYVLSWSGGPKAVMHSYVEKMPGFPQGSAVWLWFDTALLLILGGIPWQAYFQRVLASANEKAAVRLSYLAGIGCAVMAVPAVIIGAAGSVVDWSTMPSGPPADAAHILPHVLQHLTPPAVATIGLAAVAAAVMSSADSSILSASSMFVWNVYRPLLRPGASNREMRCVLRVAVVAVGTAGTALALCVQSVYALWYLCADFV</sequence>
<evidence type="ECO:0000256" key="6">
    <source>
        <dbReference type="ARBA" id="ARBA00022979"/>
    </source>
</evidence>
<dbReference type="InterPro" id="IPR052244">
    <property type="entry name" value="Choline_transporter"/>
</dbReference>
<dbReference type="GO" id="GO:0005307">
    <property type="term" value="F:choline:sodium symporter activity"/>
    <property type="evidence" value="ECO:0007669"/>
    <property type="project" value="TreeGrafter"/>
</dbReference>
<evidence type="ECO:0000256" key="8">
    <source>
        <dbReference type="ARBA" id="ARBA00023053"/>
    </source>
</evidence>
<gene>
    <name evidence="14" type="ORF">LCGC14_2607830</name>
</gene>
<keyword evidence="9" id="KW-0406">Ion transport</keyword>
<evidence type="ECO:0000256" key="4">
    <source>
        <dbReference type="ARBA" id="ARBA00022692"/>
    </source>
</evidence>
<comment type="similarity">
    <text evidence="2">Belongs to the sodium:solute symporter (SSF) (TC 2.A.21) family.</text>
</comment>
<feature type="transmembrane region" description="Helical" evidence="13">
    <location>
        <begin position="156"/>
        <end position="174"/>
    </location>
</feature>
<dbReference type="PANTHER" id="PTHR45897:SF4">
    <property type="entry name" value="HIGH-AFFINITY CHOLINE TRANSPORTER 1"/>
    <property type="match status" value="1"/>
</dbReference>
<dbReference type="Gene3D" id="1.20.1730.10">
    <property type="entry name" value="Sodium/glucose cotransporter"/>
    <property type="match status" value="1"/>
</dbReference>
<dbReference type="InterPro" id="IPR001734">
    <property type="entry name" value="Na/solute_symporter"/>
</dbReference>
<evidence type="ECO:0000256" key="7">
    <source>
        <dbReference type="ARBA" id="ARBA00022989"/>
    </source>
</evidence>
<accession>A0A0F9A726</accession>
<evidence type="ECO:0000256" key="13">
    <source>
        <dbReference type="SAM" id="Phobius"/>
    </source>
</evidence>
<organism evidence="14">
    <name type="scientific">marine sediment metagenome</name>
    <dbReference type="NCBI Taxonomy" id="412755"/>
    <lineage>
        <taxon>unclassified sequences</taxon>
        <taxon>metagenomes</taxon>
        <taxon>ecological metagenomes</taxon>
    </lineage>
</organism>
<feature type="transmembrane region" description="Helical" evidence="13">
    <location>
        <begin position="264"/>
        <end position="287"/>
    </location>
</feature>